<proteinExistence type="predicted"/>
<comment type="caution">
    <text evidence="2">The sequence shown here is derived from an EMBL/GenBank/DDBJ whole genome shotgun (WGS) entry which is preliminary data.</text>
</comment>
<organism evidence="2 5">
    <name type="scientific">Synchytrium endobioticum</name>
    <dbReference type="NCBI Taxonomy" id="286115"/>
    <lineage>
        <taxon>Eukaryota</taxon>
        <taxon>Fungi</taxon>
        <taxon>Fungi incertae sedis</taxon>
        <taxon>Chytridiomycota</taxon>
        <taxon>Chytridiomycota incertae sedis</taxon>
        <taxon>Chytridiomycetes</taxon>
        <taxon>Synchytriales</taxon>
        <taxon>Synchytriaceae</taxon>
        <taxon>Synchytrium</taxon>
    </lineage>
</organism>
<dbReference type="OrthoDB" id="194289at2759"/>
<evidence type="ECO:0000313" key="3">
    <source>
        <dbReference type="EMBL" id="TPX51334.1"/>
    </source>
</evidence>
<feature type="transmembrane region" description="Helical" evidence="1">
    <location>
        <begin position="113"/>
        <end position="130"/>
    </location>
</feature>
<dbReference type="AlphaFoldDB" id="A0A507D3D9"/>
<dbReference type="InterPro" id="IPR021836">
    <property type="entry name" value="DUF3429"/>
</dbReference>
<feature type="transmembrane region" description="Helical" evidence="1">
    <location>
        <begin position="136"/>
        <end position="154"/>
    </location>
</feature>
<feature type="transmembrane region" description="Helical" evidence="1">
    <location>
        <begin position="82"/>
        <end position="101"/>
    </location>
</feature>
<dbReference type="VEuPathDB" id="FungiDB:SeMB42_g01956"/>
<evidence type="ECO:0000313" key="5">
    <source>
        <dbReference type="Proteomes" id="UP000320475"/>
    </source>
</evidence>
<keyword evidence="1" id="KW-0472">Membrane</keyword>
<keyword evidence="4" id="KW-1185">Reference proteome</keyword>
<feature type="transmembrane region" description="Helical" evidence="1">
    <location>
        <begin position="166"/>
        <end position="184"/>
    </location>
</feature>
<evidence type="ECO:0000313" key="2">
    <source>
        <dbReference type="EMBL" id="TPX45768.1"/>
    </source>
</evidence>
<gene>
    <name evidence="2" type="ORF">SeLEV6574_g03684</name>
    <name evidence="3" type="ORF">SeMB42_g01956</name>
</gene>
<accession>A0A507D3D9</accession>
<evidence type="ECO:0008006" key="6">
    <source>
        <dbReference type="Google" id="ProtNLM"/>
    </source>
</evidence>
<dbReference type="Proteomes" id="UP000320475">
    <property type="component" value="Unassembled WGS sequence"/>
</dbReference>
<dbReference type="Pfam" id="PF11911">
    <property type="entry name" value="DUF3429"/>
    <property type="match status" value="1"/>
</dbReference>
<reference evidence="4 5" key="1">
    <citation type="journal article" date="2019" name="Sci. Rep.">
        <title>Comparative genomics of chytrid fungi reveal insights into the obligate biotrophic and pathogenic lifestyle of Synchytrium endobioticum.</title>
        <authorList>
            <person name="van de Vossenberg B.T.L.H."/>
            <person name="Warris S."/>
            <person name="Nguyen H.D.T."/>
            <person name="van Gent-Pelzer M.P.E."/>
            <person name="Joly D.L."/>
            <person name="van de Geest H.C."/>
            <person name="Bonants P.J.M."/>
            <person name="Smith D.S."/>
            <person name="Levesque C.A."/>
            <person name="van der Lee T.A.J."/>
        </authorList>
    </citation>
    <scope>NUCLEOTIDE SEQUENCE [LARGE SCALE GENOMIC DNA]</scope>
    <source>
        <strain evidence="2 5">LEV6574</strain>
        <strain evidence="3 4">MB42</strain>
    </source>
</reference>
<dbReference type="PANTHER" id="PTHR15887:SF1">
    <property type="entry name" value="TRANSMEMBRANE PROTEIN 69"/>
    <property type="match status" value="1"/>
</dbReference>
<evidence type="ECO:0000256" key="1">
    <source>
        <dbReference type="SAM" id="Phobius"/>
    </source>
</evidence>
<dbReference type="EMBL" id="QEAN01000055">
    <property type="protein sequence ID" value="TPX51334.1"/>
    <property type="molecule type" value="Genomic_DNA"/>
</dbReference>
<name>A0A507D3D9_9FUNG</name>
<protein>
    <recommendedName>
        <fullName evidence="6">DUF3429 domain-containing protein</fullName>
    </recommendedName>
</protein>
<dbReference type="Proteomes" id="UP000317494">
    <property type="component" value="Unassembled WGS sequence"/>
</dbReference>
<evidence type="ECO:0000313" key="4">
    <source>
        <dbReference type="Proteomes" id="UP000317494"/>
    </source>
</evidence>
<dbReference type="PANTHER" id="PTHR15887">
    <property type="entry name" value="TRANSMEMBRANE PROTEIN 69"/>
    <property type="match status" value="1"/>
</dbReference>
<feature type="transmembrane region" description="Helical" evidence="1">
    <location>
        <begin position="51"/>
        <end position="70"/>
    </location>
</feature>
<sequence length="200" mass="21584">MPLCHTSLPSTATCSVRPPATSALPLQRRRLSAAEPAESHHPDSAPAAARYLGYAGLLPFLATTGGAIWMPEMVPLLSEIQGMYGASILSFMGAVHWGLAMSNYATTNNNKRYVLSTAPSLIAFASLLMTTPEYTLMAQLAGFVGLLGGDLIAAKKQLVPRWYPRIRLFLTSVVTLCMGTTVYVKQKRSGHMEVHDGMMV</sequence>
<dbReference type="EMBL" id="QEAM01000130">
    <property type="protein sequence ID" value="TPX45768.1"/>
    <property type="molecule type" value="Genomic_DNA"/>
</dbReference>
<dbReference type="STRING" id="286115.A0A507D3D9"/>
<keyword evidence="1" id="KW-1133">Transmembrane helix</keyword>
<keyword evidence="1" id="KW-0812">Transmembrane</keyword>